<dbReference type="AlphaFoldDB" id="A0A2Z5GAH4"/>
<evidence type="ECO:0000313" key="2">
    <source>
        <dbReference type="Proteomes" id="UP000253606"/>
    </source>
</evidence>
<organism evidence="1 2">
    <name type="scientific">Acidisarcina polymorpha</name>
    <dbReference type="NCBI Taxonomy" id="2211140"/>
    <lineage>
        <taxon>Bacteria</taxon>
        <taxon>Pseudomonadati</taxon>
        <taxon>Acidobacteriota</taxon>
        <taxon>Terriglobia</taxon>
        <taxon>Terriglobales</taxon>
        <taxon>Acidobacteriaceae</taxon>
        <taxon>Acidisarcina</taxon>
    </lineage>
</organism>
<reference evidence="1 2" key="1">
    <citation type="journal article" date="2018" name="Front. Microbiol.">
        <title>Hydrolytic Capabilities as a Key to Environmental Success: Chitinolytic and Cellulolytic Acidobacteria From Acidic Sub-arctic Soils and Boreal Peatlands.</title>
        <authorList>
            <person name="Belova S.E."/>
            <person name="Ravin N.V."/>
            <person name="Pankratov T.A."/>
            <person name="Rakitin A.L."/>
            <person name="Ivanova A.A."/>
            <person name="Beletsky A.V."/>
            <person name="Mardanov A.V."/>
            <person name="Sinninghe Damste J.S."/>
            <person name="Dedysh S.N."/>
        </authorList>
    </citation>
    <scope>NUCLEOTIDE SEQUENCE [LARGE SCALE GENOMIC DNA]</scope>
    <source>
        <strain evidence="1 2">SBC82</strain>
    </source>
</reference>
<dbReference type="OrthoDB" id="9778516at2"/>
<dbReference type="RefSeq" id="WP_150133168.1">
    <property type="nucleotide sequence ID" value="NZ_CP030840.1"/>
</dbReference>
<dbReference type="KEGG" id="abas:ACPOL_6362"/>
<dbReference type="EMBL" id="CP030840">
    <property type="protein sequence ID" value="AXC15596.1"/>
    <property type="molecule type" value="Genomic_DNA"/>
</dbReference>
<proteinExistence type="predicted"/>
<keyword evidence="2" id="KW-1185">Reference proteome</keyword>
<dbReference type="Proteomes" id="UP000253606">
    <property type="component" value="Chromosome"/>
</dbReference>
<name>A0A2Z5GAH4_9BACT</name>
<accession>A0A2Z5GAH4</accession>
<evidence type="ECO:0000313" key="1">
    <source>
        <dbReference type="EMBL" id="AXC15596.1"/>
    </source>
</evidence>
<protein>
    <submittedName>
        <fullName evidence="1">PDZ domain family protein</fullName>
    </submittedName>
</protein>
<gene>
    <name evidence="1" type="ORF">ACPOL_6362</name>
</gene>
<sequence>MSIISVNGSAYTSEVLRKAILAAEKDIKPIELVVLRGDRYQMITLDYHGGLRYPSLHRVDGTPPRFDDILAPSKSPLPAM</sequence>